<dbReference type="SUPFAM" id="SSF53098">
    <property type="entry name" value="Ribonuclease H-like"/>
    <property type="match status" value="1"/>
</dbReference>
<dbReference type="InterPro" id="IPR012337">
    <property type="entry name" value="RNaseH-like_sf"/>
</dbReference>
<protein>
    <recommendedName>
        <fullName evidence="1">HAT C-terminal dimerisation domain-containing protein</fullName>
    </recommendedName>
</protein>
<dbReference type="InParanoid" id="A0A1X7SLR1"/>
<dbReference type="eggNOG" id="KOG1121">
    <property type="taxonomic scope" value="Eukaryota"/>
</dbReference>
<dbReference type="PANTHER" id="PTHR47611:SF3">
    <property type="entry name" value="HAT C-TERMINAL DIMERISATION DOMAIN-CONTAINING PROTEIN"/>
    <property type="match status" value="1"/>
</dbReference>
<dbReference type="GO" id="GO:0046983">
    <property type="term" value="F:protein dimerization activity"/>
    <property type="evidence" value="ECO:0007669"/>
    <property type="project" value="InterPro"/>
</dbReference>
<reference evidence="2" key="1">
    <citation type="submission" date="2017-05" db="UniProtKB">
        <authorList>
            <consortium name="EnsemblMetazoa"/>
        </authorList>
    </citation>
    <scope>IDENTIFICATION</scope>
</reference>
<dbReference type="PANTHER" id="PTHR47611">
    <property type="entry name" value="HAT DIMERISATION DOMAIN, C-TERMINAL"/>
    <property type="match status" value="1"/>
</dbReference>
<name>A0A1X7SLR1_AMPQE</name>
<dbReference type="EnsemblMetazoa" id="Aqu2.1.03072_001">
    <property type="protein sequence ID" value="Aqu2.1.03072_001"/>
    <property type="gene ID" value="Aqu2.1.03072"/>
</dbReference>
<feature type="domain" description="HAT C-terminal dimerisation" evidence="1">
    <location>
        <begin position="104"/>
        <end position="182"/>
    </location>
</feature>
<dbReference type="OrthoDB" id="1607513at2759"/>
<dbReference type="InterPro" id="IPR008906">
    <property type="entry name" value="HATC_C_dom"/>
</dbReference>
<accession>A0A1X7SLR1</accession>
<evidence type="ECO:0000259" key="1">
    <source>
        <dbReference type="Pfam" id="PF05699"/>
    </source>
</evidence>
<dbReference type="Pfam" id="PF05699">
    <property type="entry name" value="Dimer_Tnp_hAT"/>
    <property type="match status" value="1"/>
</dbReference>
<evidence type="ECO:0000313" key="2">
    <source>
        <dbReference type="EnsemblMetazoa" id="Aqu2.1.03072_001"/>
    </source>
</evidence>
<sequence>MLDSLNKRFLNVESSEALVLATILDPCFKDKFFTGVTNRINAKAMLSTRLEELTHQGQLTDSQDQVQEPSSKRPKTAVLKCLTEILEEDGLENTNDSDSNQVILEKYLAEPLVQFHTGNAYTWWRENRKRFGPLSRLALQYLSAPPTSVPSERLFSSAGAVYTEKRNRLDPEKAELLLFIKNGNYVMTYEY</sequence>
<dbReference type="AlphaFoldDB" id="A0A1X7SLR1"/>
<proteinExistence type="predicted"/>
<organism evidence="2">
    <name type="scientific">Amphimedon queenslandica</name>
    <name type="common">Sponge</name>
    <dbReference type="NCBI Taxonomy" id="400682"/>
    <lineage>
        <taxon>Eukaryota</taxon>
        <taxon>Metazoa</taxon>
        <taxon>Porifera</taxon>
        <taxon>Demospongiae</taxon>
        <taxon>Heteroscleromorpha</taxon>
        <taxon>Haplosclerida</taxon>
        <taxon>Niphatidae</taxon>
        <taxon>Amphimedon</taxon>
    </lineage>
</organism>